<dbReference type="Gene3D" id="3.90.1300.10">
    <property type="entry name" value="Amidase signature (AS) domain"/>
    <property type="match status" value="1"/>
</dbReference>
<comment type="caution">
    <text evidence="1">The sequence shown here is derived from an EMBL/GenBank/DDBJ whole genome shotgun (WGS) entry which is preliminary data.</text>
</comment>
<name>A0A822B5C2_9BILA</name>
<dbReference type="InterPro" id="IPR036928">
    <property type="entry name" value="AS_sf"/>
</dbReference>
<evidence type="ECO:0000313" key="2">
    <source>
        <dbReference type="Proteomes" id="UP000663848"/>
    </source>
</evidence>
<sequence length="137" mass="15292">KHEKNNSGINVTKELEGVINKTTELMRSYGAIIISSVNISSFNSDQAFDDLWSLLMINFPEDIANYLIGLSNTTIRSLTDLIEFNIKHADEEFHPLFAPNQDLFELSNNVSNISYANQSSLLNRTRTLGGQLGIDLA</sequence>
<evidence type="ECO:0000313" key="1">
    <source>
        <dbReference type="EMBL" id="CAF5018189.1"/>
    </source>
</evidence>
<accession>A0A822B5C2</accession>
<dbReference type="AlphaFoldDB" id="A0A822B5C2"/>
<organism evidence="1 2">
    <name type="scientific">Rotaria socialis</name>
    <dbReference type="NCBI Taxonomy" id="392032"/>
    <lineage>
        <taxon>Eukaryota</taxon>
        <taxon>Metazoa</taxon>
        <taxon>Spiralia</taxon>
        <taxon>Gnathifera</taxon>
        <taxon>Rotifera</taxon>
        <taxon>Eurotatoria</taxon>
        <taxon>Bdelloidea</taxon>
        <taxon>Philodinida</taxon>
        <taxon>Philodinidae</taxon>
        <taxon>Rotaria</taxon>
    </lineage>
</organism>
<protein>
    <submittedName>
        <fullName evidence="1">Uncharacterized protein</fullName>
    </submittedName>
</protein>
<feature type="non-terminal residue" evidence="1">
    <location>
        <position position="1"/>
    </location>
</feature>
<proteinExistence type="predicted"/>
<reference evidence="1" key="1">
    <citation type="submission" date="2021-02" db="EMBL/GenBank/DDBJ databases">
        <authorList>
            <person name="Nowell W R."/>
        </authorList>
    </citation>
    <scope>NUCLEOTIDE SEQUENCE</scope>
</reference>
<dbReference type="EMBL" id="CAJOBR010037924">
    <property type="protein sequence ID" value="CAF5018189.1"/>
    <property type="molecule type" value="Genomic_DNA"/>
</dbReference>
<gene>
    <name evidence="1" type="ORF">QYT958_LOCUS39707</name>
</gene>
<dbReference type="Proteomes" id="UP000663848">
    <property type="component" value="Unassembled WGS sequence"/>
</dbReference>